<dbReference type="KEGG" id="lcal:ATTO_09260"/>
<dbReference type="EMBL" id="AP025285">
    <property type="protein sequence ID" value="BDC91054.1"/>
    <property type="molecule type" value="Genomic_DNA"/>
</dbReference>
<sequence length="94" mass="10189">MSQHTQPKLALDTMRAACSGHLEPIPELCKQFNKETRDGTKMGVYTQLLDDVVAAINGVQQDKGIESLFSLGEVGSGTVLGFNDYSLVSFAVIR</sequence>
<accession>A0AAU9D7K9</accession>
<dbReference type="RefSeq" id="WP_265591186.1">
    <property type="nucleotide sequence ID" value="NZ_AP025285.1"/>
</dbReference>
<organism evidence="1 2">
    <name type="scientific">Leptogranulimonas caecicola</name>
    <dbReference type="NCBI Taxonomy" id="2894156"/>
    <lineage>
        <taxon>Bacteria</taxon>
        <taxon>Bacillati</taxon>
        <taxon>Actinomycetota</taxon>
        <taxon>Coriobacteriia</taxon>
        <taxon>Coriobacteriales</taxon>
        <taxon>Kribbibacteriaceae</taxon>
        <taxon>Leptogranulimonas</taxon>
    </lineage>
</organism>
<dbReference type="AlphaFoldDB" id="A0AAU9D7K9"/>
<protein>
    <submittedName>
        <fullName evidence="1">Uncharacterized protein</fullName>
    </submittedName>
</protein>
<dbReference type="Proteomes" id="UP001431186">
    <property type="component" value="Chromosome"/>
</dbReference>
<evidence type="ECO:0000313" key="1">
    <source>
        <dbReference type="EMBL" id="BDC91054.1"/>
    </source>
</evidence>
<gene>
    <name evidence="1" type="ORF">ATTO_09260</name>
</gene>
<reference evidence="1" key="1">
    <citation type="submission" date="2021-11" db="EMBL/GenBank/DDBJ databases">
        <title>Complete genome sequence of Atopobiaceae bacterium TOC12.</title>
        <authorList>
            <person name="Morinaga K."/>
            <person name="Kusada H."/>
            <person name="Tamaki H."/>
        </authorList>
    </citation>
    <scope>NUCLEOTIDE SEQUENCE</scope>
    <source>
        <strain evidence="1">TOC12</strain>
    </source>
</reference>
<name>A0AAU9D7K9_9ACTN</name>
<keyword evidence="2" id="KW-1185">Reference proteome</keyword>
<proteinExistence type="predicted"/>
<evidence type="ECO:0000313" key="2">
    <source>
        <dbReference type="Proteomes" id="UP001431186"/>
    </source>
</evidence>